<dbReference type="InterPro" id="IPR043736">
    <property type="entry name" value="DUF5681"/>
</dbReference>
<evidence type="ECO:0000259" key="2">
    <source>
        <dbReference type="Pfam" id="PF18932"/>
    </source>
</evidence>
<feature type="region of interest" description="Disordered" evidence="1">
    <location>
        <begin position="1"/>
        <end position="22"/>
    </location>
</feature>
<reference evidence="3 4" key="1">
    <citation type="submission" date="2014-02" db="EMBL/GenBank/DDBJ databases">
        <title>Expanding our view of genomic diversity in Candidatus Accumulibacter clades.</title>
        <authorList>
            <person name="Skennerton C.T."/>
            <person name="Barr J.J."/>
            <person name="Slater F.R."/>
            <person name="Bond P.L."/>
            <person name="Tyson G.W."/>
        </authorList>
    </citation>
    <scope>NUCLEOTIDE SEQUENCE [LARGE SCALE GENOMIC DNA]</scope>
    <source>
        <strain evidence="4">BA-92</strain>
    </source>
</reference>
<dbReference type="STRING" id="1454003.AW10_02590"/>
<dbReference type="Pfam" id="PF18932">
    <property type="entry name" value="DUF5681"/>
    <property type="match status" value="1"/>
</dbReference>
<feature type="domain" description="DUF5681" evidence="2">
    <location>
        <begin position="5"/>
        <end position="64"/>
    </location>
</feature>
<sequence>MRPGWKPGQSGNPKGRPPGSRNRVTLVALAAMEEGAAAIAKKIVEMAKQGDMNAARLVIERLVPPAKERPIFLDLPDTSSADGVARAQAAILQAVAAGDILPGEDATLAGIVEARRKAVETQELEARISALEVKE</sequence>
<accession>A0A011N8P6</accession>
<dbReference type="PATRIC" id="fig|1454003.3.peg.2643"/>
<organism evidence="3 4">
    <name type="scientific">Candidatus Accumulibacter appositus</name>
    <dbReference type="NCBI Taxonomy" id="1454003"/>
    <lineage>
        <taxon>Bacteria</taxon>
        <taxon>Pseudomonadati</taxon>
        <taxon>Pseudomonadota</taxon>
        <taxon>Betaproteobacteria</taxon>
        <taxon>Candidatus Accumulibacter</taxon>
    </lineage>
</organism>
<evidence type="ECO:0000313" key="4">
    <source>
        <dbReference type="Proteomes" id="UP000021816"/>
    </source>
</evidence>
<dbReference type="Proteomes" id="UP000021816">
    <property type="component" value="Unassembled WGS sequence"/>
</dbReference>
<dbReference type="AlphaFoldDB" id="A0A011N8P6"/>
<dbReference type="EMBL" id="JEMX01000061">
    <property type="protein sequence ID" value="EXI78948.1"/>
    <property type="molecule type" value="Genomic_DNA"/>
</dbReference>
<gene>
    <name evidence="3" type="ORF">AW10_02590</name>
</gene>
<evidence type="ECO:0000256" key="1">
    <source>
        <dbReference type="SAM" id="MobiDB-lite"/>
    </source>
</evidence>
<protein>
    <recommendedName>
        <fullName evidence="2">DUF5681 domain-containing protein</fullName>
    </recommendedName>
</protein>
<name>A0A011N8P6_9PROT</name>
<comment type="caution">
    <text evidence="3">The sequence shown here is derived from an EMBL/GenBank/DDBJ whole genome shotgun (WGS) entry which is preliminary data.</text>
</comment>
<proteinExistence type="predicted"/>
<evidence type="ECO:0000313" key="3">
    <source>
        <dbReference type="EMBL" id="EXI78948.1"/>
    </source>
</evidence>